<dbReference type="EMBL" id="CAJNOK010007042">
    <property type="protein sequence ID" value="CAF1022696.1"/>
    <property type="molecule type" value="Genomic_DNA"/>
</dbReference>
<name>A0A814XBG0_9BILA</name>
<dbReference type="GO" id="GO:0005576">
    <property type="term" value="C:extracellular region"/>
    <property type="evidence" value="ECO:0007669"/>
    <property type="project" value="InterPro"/>
</dbReference>
<dbReference type="InterPro" id="IPR019734">
    <property type="entry name" value="TPR_rpt"/>
</dbReference>
<dbReference type="SUPFAM" id="SSF48452">
    <property type="entry name" value="TPR-like"/>
    <property type="match status" value="1"/>
</dbReference>
<keyword evidence="2" id="KW-0802">TPR repeat</keyword>
<accession>A0A814XBG0</accession>
<evidence type="ECO:0000313" key="8">
    <source>
        <dbReference type="Proteomes" id="UP000663829"/>
    </source>
</evidence>
<dbReference type="OrthoDB" id="10038537at2759"/>
<feature type="domain" description="ADP ribosyltransferase" evidence="3">
    <location>
        <begin position="332"/>
        <end position="415"/>
    </location>
</feature>
<dbReference type="Pfam" id="PF13181">
    <property type="entry name" value="TPR_8"/>
    <property type="match status" value="1"/>
</dbReference>
<dbReference type="PANTHER" id="PTHR45641">
    <property type="entry name" value="TETRATRICOPEPTIDE REPEAT PROTEIN (AFU_ORTHOLOGUE AFUA_6G03870)"/>
    <property type="match status" value="1"/>
</dbReference>
<dbReference type="PROSITE" id="PS51996">
    <property type="entry name" value="TR_MART"/>
    <property type="match status" value="1"/>
</dbReference>
<dbReference type="Gene3D" id="3.90.176.10">
    <property type="entry name" value="Toxin ADP-ribosyltransferase, Chain A, domain 1"/>
    <property type="match status" value="1"/>
</dbReference>
<sequence>MHRIYVMGQPISTLCNCVCNQTCSKPSQRVSSLRNKAEVNSSVLSAPLTRCIYHFDIWTPSNHDKNLILVWLDEQMDIDLENTAQMKMFLQRINEQTLLFSSRARFVEFLETLTNESIFLIISGQFSIDLLPFVNSKEQIHALYIFCIQDDHYKSLINDYSKLRRVSNHHVELLLEIQKDISIYKKQAIKFNSLSKSEQNSITDLSPESALFFWSYLLKDILINTDKRDDAKEVMLAYCRLQCESDNTLQAQIDEFEKCYQSNDAIQWYTKDSFVHRLVNQSIKAENINALLHLKFFITDLSTCLKLKWKPDYIQRSHGFVKTYRGAQLTNAEIEKLKPDSLITPNGYLSTSESLETASIYAGNTLFEIDIDPLVENLIFANIAEYSNFPQEQEILSDMGCIFRIVSVVYDELNQRSVVKMIGVNEAEQLASDFIERIKHRKKTNGYFNGLLNDFVDIIGYERGISLYEYFLRLPTVGVQNVINNCSRSIHLYEKCCDASNVAILYGCFGWFFTQRAEYDLAIEYCTRALSLVGSESPNANMVIEIAMIHNTIGWSYYEKGDYDPAISWCQKARKIFKSCPYVEDSKYVKVLRSEQNLKKSPSRNDVEYAEILTNIGCISCKKKEFELALFYCEKSMSILQRCDHETIFDRDREVAAASTNEIDNHHETIAANYEVFADVCFKKENYVLALEYYEKAQVIFETITPRIPICLQRSPAIFGRMKQRLQNSIQIIERLLVATNRKNT</sequence>
<dbReference type="AlphaFoldDB" id="A0A814XBG0"/>
<dbReference type="Proteomes" id="UP000663829">
    <property type="component" value="Unassembled WGS sequence"/>
</dbReference>
<dbReference type="Proteomes" id="UP000681722">
    <property type="component" value="Unassembled WGS sequence"/>
</dbReference>
<evidence type="ECO:0000313" key="6">
    <source>
        <dbReference type="EMBL" id="CAF3791142.1"/>
    </source>
</evidence>
<evidence type="ECO:0000313" key="4">
    <source>
        <dbReference type="EMBL" id="CAF1022696.1"/>
    </source>
</evidence>
<dbReference type="SUPFAM" id="SSF56399">
    <property type="entry name" value="ADP-ribosylation"/>
    <property type="match status" value="1"/>
</dbReference>
<keyword evidence="8" id="KW-1185">Reference proteome</keyword>
<dbReference type="SMART" id="SM00028">
    <property type="entry name" value="TPR"/>
    <property type="match status" value="4"/>
</dbReference>
<dbReference type="Gene3D" id="1.25.40.10">
    <property type="entry name" value="Tetratricopeptide repeat domain"/>
    <property type="match status" value="2"/>
</dbReference>
<reference evidence="5" key="1">
    <citation type="submission" date="2021-02" db="EMBL/GenBank/DDBJ databases">
        <authorList>
            <person name="Nowell W R."/>
        </authorList>
    </citation>
    <scope>NUCLEOTIDE SEQUENCE</scope>
</reference>
<proteinExistence type="predicted"/>
<dbReference type="InterPro" id="IPR003540">
    <property type="entry name" value="ADP-ribosyltransferase"/>
</dbReference>
<dbReference type="Proteomes" id="UP000677228">
    <property type="component" value="Unassembled WGS sequence"/>
</dbReference>
<dbReference type="EMBL" id="CAJNOQ010009101">
    <property type="protein sequence ID" value="CAF1215593.1"/>
    <property type="molecule type" value="Genomic_DNA"/>
</dbReference>
<evidence type="ECO:0000313" key="7">
    <source>
        <dbReference type="EMBL" id="CAF3979424.1"/>
    </source>
</evidence>
<comment type="caution">
    <text evidence="5">The sequence shown here is derived from an EMBL/GenBank/DDBJ whole genome shotgun (WGS) entry which is preliminary data.</text>
</comment>
<evidence type="ECO:0000256" key="2">
    <source>
        <dbReference type="ARBA" id="ARBA00022803"/>
    </source>
</evidence>
<evidence type="ECO:0000313" key="5">
    <source>
        <dbReference type="EMBL" id="CAF1215593.1"/>
    </source>
</evidence>
<evidence type="ECO:0000259" key="3">
    <source>
        <dbReference type="Pfam" id="PF03496"/>
    </source>
</evidence>
<organism evidence="5 8">
    <name type="scientific">Didymodactylos carnosus</name>
    <dbReference type="NCBI Taxonomy" id="1234261"/>
    <lineage>
        <taxon>Eukaryota</taxon>
        <taxon>Metazoa</taxon>
        <taxon>Spiralia</taxon>
        <taxon>Gnathifera</taxon>
        <taxon>Rotifera</taxon>
        <taxon>Eurotatoria</taxon>
        <taxon>Bdelloidea</taxon>
        <taxon>Philodinida</taxon>
        <taxon>Philodinidae</taxon>
        <taxon>Didymodactylos</taxon>
    </lineage>
</organism>
<dbReference type="PANTHER" id="PTHR45641:SF19">
    <property type="entry name" value="NEPHROCYSTIN-3"/>
    <property type="match status" value="1"/>
</dbReference>
<gene>
    <name evidence="5" type="ORF">GPM918_LOCUS24433</name>
    <name evidence="4" type="ORF">OVA965_LOCUS15584</name>
    <name evidence="7" type="ORF">SRO942_LOCUS24434</name>
    <name evidence="6" type="ORF">TMI583_LOCUS15587</name>
</gene>
<dbReference type="Pfam" id="PF03496">
    <property type="entry name" value="ADPrib_exo_Tox"/>
    <property type="match status" value="1"/>
</dbReference>
<protein>
    <recommendedName>
        <fullName evidence="3">ADP ribosyltransferase domain-containing protein</fullName>
    </recommendedName>
</protein>
<dbReference type="EMBL" id="CAJOBA010007050">
    <property type="protein sequence ID" value="CAF3791142.1"/>
    <property type="molecule type" value="Genomic_DNA"/>
</dbReference>
<keyword evidence="1" id="KW-0677">Repeat</keyword>
<dbReference type="EMBL" id="CAJOBC010009104">
    <property type="protein sequence ID" value="CAF3979424.1"/>
    <property type="molecule type" value="Genomic_DNA"/>
</dbReference>
<dbReference type="Proteomes" id="UP000682733">
    <property type="component" value="Unassembled WGS sequence"/>
</dbReference>
<evidence type="ECO:0000256" key="1">
    <source>
        <dbReference type="ARBA" id="ARBA00022737"/>
    </source>
</evidence>
<dbReference type="InterPro" id="IPR011990">
    <property type="entry name" value="TPR-like_helical_dom_sf"/>
</dbReference>